<dbReference type="AlphaFoldDB" id="A0A067MPX1"/>
<dbReference type="EMBL" id="KL198040">
    <property type="protein sequence ID" value="KDQ13907.1"/>
    <property type="molecule type" value="Genomic_DNA"/>
</dbReference>
<sequence length="60" mass="7085">LLHIPDYIAWLGPLWAYWEYALERFCGRTRKLVLSRVNPYAGLANRALIGEEISMINMRY</sequence>
<dbReference type="OrthoDB" id="2443892at2759"/>
<dbReference type="STRING" id="930990.A0A067MPX1"/>
<protein>
    <submittedName>
        <fullName evidence="1">Uncharacterized protein</fullName>
    </submittedName>
</protein>
<dbReference type="Proteomes" id="UP000027195">
    <property type="component" value="Unassembled WGS sequence"/>
</dbReference>
<proteinExistence type="predicted"/>
<feature type="non-terminal residue" evidence="1">
    <location>
        <position position="1"/>
    </location>
</feature>
<dbReference type="HOGENOM" id="CLU_197758_0_0_1"/>
<name>A0A067MPX1_BOTB1</name>
<evidence type="ECO:0000313" key="1">
    <source>
        <dbReference type="EMBL" id="KDQ13907.1"/>
    </source>
</evidence>
<reference evidence="2" key="1">
    <citation type="journal article" date="2014" name="Proc. Natl. Acad. Sci. U.S.A.">
        <title>Extensive sampling of basidiomycete genomes demonstrates inadequacy of the white-rot/brown-rot paradigm for wood decay fungi.</title>
        <authorList>
            <person name="Riley R."/>
            <person name="Salamov A.A."/>
            <person name="Brown D.W."/>
            <person name="Nagy L.G."/>
            <person name="Floudas D."/>
            <person name="Held B.W."/>
            <person name="Levasseur A."/>
            <person name="Lombard V."/>
            <person name="Morin E."/>
            <person name="Otillar R."/>
            <person name="Lindquist E.A."/>
            <person name="Sun H."/>
            <person name="LaButti K.M."/>
            <person name="Schmutz J."/>
            <person name="Jabbour D."/>
            <person name="Luo H."/>
            <person name="Baker S.E."/>
            <person name="Pisabarro A.G."/>
            <person name="Walton J.D."/>
            <person name="Blanchette R.A."/>
            <person name="Henrissat B."/>
            <person name="Martin F."/>
            <person name="Cullen D."/>
            <person name="Hibbett D.S."/>
            <person name="Grigoriev I.V."/>
        </authorList>
    </citation>
    <scope>NUCLEOTIDE SEQUENCE [LARGE SCALE GENOMIC DNA]</scope>
    <source>
        <strain evidence="2">FD-172 SS1</strain>
    </source>
</reference>
<gene>
    <name evidence="1" type="ORF">BOTBODRAFT_83514</name>
</gene>
<evidence type="ECO:0000313" key="2">
    <source>
        <dbReference type="Proteomes" id="UP000027195"/>
    </source>
</evidence>
<keyword evidence="2" id="KW-1185">Reference proteome</keyword>
<feature type="non-terminal residue" evidence="1">
    <location>
        <position position="60"/>
    </location>
</feature>
<accession>A0A067MPX1</accession>
<organism evidence="1 2">
    <name type="scientific">Botryobasidium botryosum (strain FD-172 SS1)</name>
    <dbReference type="NCBI Taxonomy" id="930990"/>
    <lineage>
        <taxon>Eukaryota</taxon>
        <taxon>Fungi</taxon>
        <taxon>Dikarya</taxon>
        <taxon>Basidiomycota</taxon>
        <taxon>Agaricomycotina</taxon>
        <taxon>Agaricomycetes</taxon>
        <taxon>Cantharellales</taxon>
        <taxon>Botryobasidiaceae</taxon>
        <taxon>Botryobasidium</taxon>
    </lineage>
</organism>
<dbReference type="InParanoid" id="A0A067MPX1"/>